<evidence type="ECO:0000313" key="2">
    <source>
        <dbReference type="EMBL" id="EUC40666.1"/>
    </source>
</evidence>
<dbReference type="KEGG" id="bor:COCMIDRAFT_108187"/>
<dbReference type="SUPFAM" id="SSF56112">
    <property type="entry name" value="Protein kinase-like (PK-like)"/>
    <property type="match status" value="1"/>
</dbReference>
<dbReference type="InterPro" id="IPR011009">
    <property type="entry name" value="Kinase-like_dom_sf"/>
</dbReference>
<dbReference type="GeneID" id="19119200"/>
<keyword evidence="3" id="KW-1185">Reference proteome</keyword>
<dbReference type="GO" id="GO:0004672">
    <property type="term" value="F:protein kinase activity"/>
    <property type="evidence" value="ECO:0007669"/>
    <property type="project" value="InterPro"/>
</dbReference>
<proteinExistence type="predicted"/>
<dbReference type="Gene3D" id="1.10.510.10">
    <property type="entry name" value="Transferase(Phosphotransferase) domain 1"/>
    <property type="match status" value="1"/>
</dbReference>
<dbReference type="GO" id="GO:0005524">
    <property type="term" value="F:ATP binding"/>
    <property type="evidence" value="ECO:0007669"/>
    <property type="project" value="InterPro"/>
</dbReference>
<reference evidence="2 3" key="1">
    <citation type="journal article" date="2013" name="PLoS Genet.">
        <title>Comparative genome structure, secondary metabolite, and effector coding capacity across Cochliobolus pathogens.</title>
        <authorList>
            <person name="Condon B.J."/>
            <person name="Leng Y."/>
            <person name="Wu D."/>
            <person name="Bushley K.E."/>
            <person name="Ohm R.A."/>
            <person name="Otillar R."/>
            <person name="Martin J."/>
            <person name="Schackwitz W."/>
            <person name="Grimwood J."/>
            <person name="MohdZainudin N."/>
            <person name="Xue C."/>
            <person name="Wang R."/>
            <person name="Manning V.A."/>
            <person name="Dhillon B."/>
            <person name="Tu Z.J."/>
            <person name="Steffenson B.J."/>
            <person name="Salamov A."/>
            <person name="Sun H."/>
            <person name="Lowry S."/>
            <person name="LaButti K."/>
            <person name="Han J."/>
            <person name="Copeland A."/>
            <person name="Lindquist E."/>
            <person name="Barry K."/>
            <person name="Schmutz J."/>
            <person name="Baker S.E."/>
            <person name="Ciuffetti L.M."/>
            <person name="Grigoriev I.V."/>
            <person name="Zhong S."/>
            <person name="Turgeon B.G."/>
        </authorList>
    </citation>
    <scope>NUCLEOTIDE SEQUENCE [LARGE SCALE GENOMIC DNA]</scope>
    <source>
        <strain evidence="2 3">ATCC 44560</strain>
    </source>
</reference>
<dbReference type="HOGENOM" id="CLU_930681_0_0_1"/>
<protein>
    <recommendedName>
        <fullName evidence="1">Protein kinase domain-containing protein</fullName>
    </recommendedName>
</protein>
<dbReference type="OrthoDB" id="3942097at2759"/>
<accession>W6ZAE5</accession>
<dbReference type="PROSITE" id="PS50011">
    <property type="entry name" value="PROTEIN_KINASE_DOM"/>
    <property type="match status" value="1"/>
</dbReference>
<sequence>MASNSIGEAFQRLPRPQVPTAVALMERSLKKAKQPAASVLHNPWETLSHLGDLTQGKQKLSLCLQGGHLVIIKELNPDTGKTELEKVKTISDHPHVATIKRVFESRTSLLFQYDYTRFTLEEVLNVHTFLKEPHIQVIASAVFLAIQHIAKAGIVHNSVSISTIRLCGRSGKPQLSDFENCAWVSTELTPNADLEQLGITILECMNGLPNENLRDPSMIRRKRDTNKMFGLSKGEEWSGYKLLVDFLDSMFNEGVPALAKLEKPHRYIVRNPDFSSLIPFLELVPLECLSLWRPSVAKS</sequence>
<evidence type="ECO:0000313" key="3">
    <source>
        <dbReference type="Proteomes" id="UP000054032"/>
    </source>
</evidence>
<dbReference type="EMBL" id="KI964147">
    <property type="protein sequence ID" value="EUC40666.1"/>
    <property type="molecule type" value="Genomic_DNA"/>
</dbReference>
<dbReference type="RefSeq" id="XP_007692808.1">
    <property type="nucleotide sequence ID" value="XM_007694618.1"/>
</dbReference>
<dbReference type="InterPro" id="IPR000719">
    <property type="entry name" value="Prot_kinase_dom"/>
</dbReference>
<dbReference type="AlphaFoldDB" id="W6ZAE5"/>
<feature type="domain" description="Protein kinase" evidence="1">
    <location>
        <begin position="44"/>
        <end position="299"/>
    </location>
</feature>
<dbReference type="Proteomes" id="UP000054032">
    <property type="component" value="Unassembled WGS sequence"/>
</dbReference>
<evidence type="ECO:0000259" key="1">
    <source>
        <dbReference type="PROSITE" id="PS50011"/>
    </source>
</evidence>
<name>W6ZAE5_COCMI</name>
<dbReference type="SMART" id="SM00220">
    <property type="entry name" value="S_TKc"/>
    <property type="match status" value="1"/>
</dbReference>
<dbReference type="Pfam" id="PF00069">
    <property type="entry name" value="Pkinase"/>
    <property type="match status" value="1"/>
</dbReference>
<gene>
    <name evidence="2" type="ORF">COCMIDRAFT_108187</name>
</gene>
<organism evidence="2 3">
    <name type="scientific">Bipolaris oryzae ATCC 44560</name>
    <dbReference type="NCBI Taxonomy" id="930090"/>
    <lineage>
        <taxon>Eukaryota</taxon>
        <taxon>Fungi</taxon>
        <taxon>Dikarya</taxon>
        <taxon>Ascomycota</taxon>
        <taxon>Pezizomycotina</taxon>
        <taxon>Dothideomycetes</taxon>
        <taxon>Pleosporomycetidae</taxon>
        <taxon>Pleosporales</taxon>
        <taxon>Pleosporineae</taxon>
        <taxon>Pleosporaceae</taxon>
        <taxon>Bipolaris</taxon>
    </lineage>
</organism>